<feature type="transmembrane region" description="Helical" evidence="1">
    <location>
        <begin position="220"/>
        <end position="244"/>
    </location>
</feature>
<feature type="transmembrane region" description="Helical" evidence="1">
    <location>
        <begin position="87"/>
        <end position="111"/>
    </location>
</feature>
<feature type="transmembrane region" description="Helical" evidence="1">
    <location>
        <begin position="123"/>
        <end position="145"/>
    </location>
</feature>
<dbReference type="GO" id="GO:0022857">
    <property type="term" value="F:transmembrane transporter activity"/>
    <property type="evidence" value="ECO:0007669"/>
    <property type="project" value="InterPro"/>
</dbReference>
<dbReference type="KEGG" id="cma:Cmaq_0313"/>
<dbReference type="PANTHER" id="PTHR23526">
    <property type="entry name" value="INTEGRAL MEMBRANE TRANSPORT PROTEIN-RELATED"/>
    <property type="match status" value="1"/>
</dbReference>
<dbReference type="HOGENOM" id="CLU_062161_0_0_2"/>
<protein>
    <submittedName>
        <fullName evidence="2">Major facilitator superfamily MFS_1</fullName>
    </submittedName>
</protein>
<dbReference type="GeneID" id="5710299"/>
<feature type="transmembrane region" description="Helical" evidence="1">
    <location>
        <begin position="63"/>
        <end position="81"/>
    </location>
</feature>
<proteinExistence type="predicted"/>
<dbReference type="InterPro" id="IPR036259">
    <property type="entry name" value="MFS_trans_sf"/>
</dbReference>
<feature type="transmembrane region" description="Helical" evidence="1">
    <location>
        <begin position="256"/>
        <end position="276"/>
    </location>
</feature>
<accession>A8MB71</accession>
<name>A8MB71_CALMQ</name>
<dbReference type="Gene3D" id="1.20.1250.20">
    <property type="entry name" value="MFS general substrate transporter like domains"/>
    <property type="match status" value="2"/>
</dbReference>
<keyword evidence="1" id="KW-1133">Transmembrane helix</keyword>
<keyword evidence="1" id="KW-0812">Transmembrane</keyword>
<evidence type="ECO:0000313" key="2">
    <source>
        <dbReference type="EMBL" id="ABW01161.1"/>
    </source>
</evidence>
<dbReference type="STRING" id="397948.Cmaq_0313"/>
<feature type="transmembrane region" description="Helical" evidence="1">
    <location>
        <begin position="151"/>
        <end position="171"/>
    </location>
</feature>
<dbReference type="eggNOG" id="arCOG00138">
    <property type="taxonomic scope" value="Archaea"/>
</dbReference>
<dbReference type="RefSeq" id="WP_012185381.1">
    <property type="nucleotide sequence ID" value="NC_009954.1"/>
</dbReference>
<evidence type="ECO:0000313" key="3">
    <source>
        <dbReference type="Proteomes" id="UP000001137"/>
    </source>
</evidence>
<dbReference type="Proteomes" id="UP000001137">
    <property type="component" value="Chromosome"/>
</dbReference>
<feature type="transmembrane region" description="Helical" evidence="1">
    <location>
        <begin position="317"/>
        <end position="337"/>
    </location>
</feature>
<dbReference type="InterPro" id="IPR011701">
    <property type="entry name" value="MFS"/>
</dbReference>
<keyword evidence="1" id="KW-0472">Membrane</keyword>
<organism evidence="2 3">
    <name type="scientific">Caldivirga maquilingensis (strain ATCC 700844 / DSM 13496 / JCM 10307 / IC-167)</name>
    <dbReference type="NCBI Taxonomy" id="397948"/>
    <lineage>
        <taxon>Archaea</taxon>
        <taxon>Thermoproteota</taxon>
        <taxon>Thermoprotei</taxon>
        <taxon>Thermoproteales</taxon>
        <taxon>Thermoproteaceae</taxon>
        <taxon>Caldivirga</taxon>
    </lineage>
</organism>
<dbReference type="InterPro" id="IPR052528">
    <property type="entry name" value="Sugar_transport-like"/>
</dbReference>
<dbReference type="AlphaFoldDB" id="A8MB71"/>
<sequence length="389" mass="42055">MDKLRLYVLIQNLANGLTQPFMSFLAVASGVPNIGLGLISSANGFFAGVTQLPLRKLSEPVKLLKLSTASLIILWLLMAFISYTNPILYVVTYLSIAATGGVSSYAWALLLERASRGSRGRVLAEYGFFGSIGGLLATLTAGLVVRGNYALAKYVFITAALLIASNFTVVMRLDNVKYDGVNSSNLRQSIKGIENFLGATFIFAVVWSFAWPIFPVAQYYVFSMTTEQVAILSIVGGASTLILQRPVGSLVDKHRRIMMFLGRFLLITFPLMYVFSTSVYQLFIINVVSGFTNSVSNTAYMAYLFDNSRDKKSAITIYNAVYGTGTLVGSLIGSASLSAVELMVGVKEAVKYLLLIDAAARAGAAVAYLKLPEFKPASRGTLTVSARTN</sequence>
<evidence type="ECO:0000256" key="1">
    <source>
        <dbReference type="SAM" id="Phobius"/>
    </source>
</evidence>
<feature type="transmembrane region" description="Helical" evidence="1">
    <location>
        <begin position="20"/>
        <end position="42"/>
    </location>
</feature>
<dbReference type="SUPFAM" id="SSF103473">
    <property type="entry name" value="MFS general substrate transporter"/>
    <property type="match status" value="2"/>
</dbReference>
<dbReference type="PANTHER" id="PTHR23526:SF2">
    <property type="entry name" value="MAJOR FACILITATOR SUPERFAMILY (MFS) PROFILE DOMAIN-CONTAINING PROTEIN"/>
    <property type="match status" value="1"/>
</dbReference>
<gene>
    <name evidence="2" type="ordered locus">Cmaq_0313</name>
</gene>
<feature type="transmembrane region" description="Helical" evidence="1">
    <location>
        <begin position="192"/>
        <end position="214"/>
    </location>
</feature>
<keyword evidence="3" id="KW-1185">Reference proteome</keyword>
<dbReference type="EMBL" id="CP000852">
    <property type="protein sequence ID" value="ABW01161.1"/>
    <property type="molecule type" value="Genomic_DNA"/>
</dbReference>
<dbReference type="Pfam" id="PF07690">
    <property type="entry name" value="MFS_1"/>
    <property type="match status" value="1"/>
</dbReference>
<reference evidence="2 3" key="1">
    <citation type="submission" date="2007-10" db="EMBL/GenBank/DDBJ databases">
        <title>Complete sequence of Caldivirga maquilingensis IC-167.</title>
        <authorList>
            <consortium name="US DOE Joint Genome Institute"/>
            <person name="Copeland A."/>
            <person name="Lucas S."/>
            <person name="Lapidus A."/>
            <person name="Barry K."/>
            <person name="Glavina del Rio T."/>
            <person name="Dalin E."/>
            <person name="Tice H."/>
            <person name="Pitluck S."/>
            <person name="Saunders E."/>
            <person name="Brettin T."/>
            <person name="Bruce D."/>
            <person name="Detter J.C."/>
            <person name="Han C."/>
            <person name="Schmutz J."/>
            <person name="Larimer F."/>
            <person name="Land M."/>
            <person name="Hauser L."/>
            <person name="Kyrpides N."/>
            <person name="Ivanova N."/>
            <person name="Biddle J.F."/>
            <person name="Zhang Z."/>
            <person name="Fitz-Gibbon S.T."/>
            <person name="Lowe T.M."/>
            <person name="Saltikov C."/>
            <person name="House C.H."/>
            <person name="Richardson P."/>
        </authorList>
    </citation>
    <scope>NUCLEOTIDE SEQUENCE [LARGE SCALE GENOMIC DNA]</scope>
    <source>
        <strain evidence="3">ATCC 700844 / DSM 13496 / JCM 10307 / IC-167</strain>
    </source>
</reference>